<sequence length="649" mass="72902">MVAKPQWYNAVLAGFRKLRDHGADRVESLESLMSFGMGSAPNGGTVSHLMCGNTTHARSCSKQGSYDCTRCHLIKYCSEKCKAQHWPRHRPRCTHRYLDATWQPSWVTEGRDPTFLYPSYTLTLFRQSVDFWGDLPAMDCLQLPTNEEINGPEPLGDLKLCFAGKYDIRFYIDYTQLAAASGDLRNLIRTINSLPSDYAGYCDILLNDTNPVLVNRNLVILFVLLSSGPSLEEAAEFSTHLMYSAALSKEGAEYVQRCIEFIYESGGEFEADLSFHRCLDTRGEGKVYSVQPSAGIRRLLEMFHSTYPLSSALRSMKETTLAPDRLDLREKYFAGLHPSHRMAFKRFRESGILVPFSLNTAKFTEPNRFLFSPQGTWMVPEDANPLFGWDVAGVKSSGMRHGASPEDILGCLFFHVKDELREFAKRIKELRIDIHVTSFDAGILAKGITIGALPAFEDASFDRIVTSNLVDSIGLRACLADWGPLLNRENSSASILMHSKAWHTRQSHPTAQWGPHAMKVLMEKCHKIPGLEVKMRAVFAQGLRSPALFRIVESIDAWTEDEGAFQDYLTDQDTDRSATALDLRLRSTPQVHPRRFGIPLNAPPWQKLPDLSSNEFYDLFTIGGANLPVRFLEFEGVDVATSSDCATSF</sequence>
<dbReference type="GO" id="GO:0008270">
    <property type="term" value="F:zinc ion binding"/>
    <property type="evidence" value="ECO:0007669"/>
    <property type="project" value="UniProtKB-KW"/>
</dbReference>
<keyword evidence="7" id="KW-1185">Reference proteome</keyword>
<gene>
    <name evidence="6" type="ORF">B0H15DRAFT_925988</name>
</gene>
<proteinExistence type="predicted"/>
<evidence type="ECO:0000259" key="5">
    <source>
        <dbReference type="PROSITE" id="PS50865"/>
    </source>
</evidence>
<organism evidence="6 7">
    <name type="scientific">Mycena belliarum</name>
    <dbReference type="NCBI Taxonomy" id="1033014"/>
    <lineage>
        <taxon>Eukaryota</taxon>
        <taxon>Fungi</taxon>
        <taxon>Dikarya</taxon>
        <taxon>Basidiomycota</taxon>
        <taxon>Agaricomycotina</taxon>
        <taxon>Agaricomycetes</taxon>
        <taxon>Agaricomycetidae</taxon>
        <taxon>Agaricales</taxon>
        <taxon>Marasmiineae</taxon>
        <taxon>Mycenaceae</taxon>
        <taxon>Mycena</taxon>
    </lineage>
</organism>
<dbReference type="Pfam" id="PF01753">
    <property type="entry name" value="zf-MYND"/>
    <property type="match status" value="1"/>
</dbReference>
<dbReference type="Pfam" id="PF14737">
    <property type="entry name" value="DUF4470"/>
    <property type="match status" value="1"/>
</dbReference>
<evidence type="ECO:0000256" key="2">
    <source>
        <dbReference type="ARBA" id="ARBA00022771"/>
    </source>
</evidence>
<reference evidence="6" key="1">
    <citation type="submission" date="2023-03" db="EMBL/GenBank/DDBJ databases">
        <title>Massive genome expansion in bonnet fungi (Mycena s.s.) driven by repeated elements and novel gene families across ecological guilds.</title>
        <authorList>
            <consortium name="Lawrence Berkeley National Laboratory"/>
            <person name="Harder C.B."/>
            <person name="Miyauchi S."/>
            <person name="Viragh M."/>
            <person name="Kuo A."/>
            <person name="Thoen E."/>
            <person name="Andreopoulos B."/>
            <person name="Lu D."/>
            <person name="Skrede I."/>
            <person name="Drula E."/>
            <person name="Henrissat B."/>
            <person name="Morin E."/>
            <person name="Kohler A."/>
            <person name="Barry K."/>
            <person name="LaButti K."/>
            <person name="Morin E."/>
            <person name="Salamov A."/>
            <person name="Lipzen A."/>
            <person name="Mereny Z."/>
            <person name="Hegedus B."/>
            <person name="Baldrian P."/>
            <person name="Stursova M."/>
            <person name="Weitz H."/>
            <person name="Taylor A."/>
            <person name="Grigoriev I.V."/>
            <person name="Nagy L.G."/>
            <person name="Martin F."/>
            <person name="Kauserud H."/>
        </authorList>
    </citation>
    <scope>NUCLEOTIDE SEQUENCE</scope>
    <source>
        <strain evidence="6">CBHHK173m</strain>
    </source>
</reference>
<dbReference type="Gene3D" id="6.10.140.2220">
    <property type="match status" value="1"/>
</dbReference>
<dbReference type="InterPro" id="IPR002893">
    <property type="entry name" value="Znf_MYND"/>
</dbReference>
<dbReference type="Proteomes" id="UP001222325">
    <property type="component" value="Unassembled WGS sequence"/>
</dbReference>
<feature type="domain" description="MYND-type" evidence="5">
    <location>
        <begin position="57"/>
        <end position="93"/>
    </location>
</feature>
<protein>
    <recommendedName>
        <fullName evidence="5">MYND-type domain-containing protein</fullName>
    </recommendedName>
</protein>
<dbReference type="PROSITE" id="PS50865">
    <property type="entry name" value="ZF_MYND_2"/>
    <property type="match status" value="1"/>
</dbReference>
<name>A0AAD6XHK9_9AGAR</name>
<dbReference type="SUPFAM" id="SSF144232">
    <property type="entry name" value="HIT/MYND zinc finger-like"/>
    <property type="match status" value="1"/>
</dbReference>
<keyword evidence="1" id="KW-0479">Metal-binding</keyword>
<evidence type="ECO:0000256" key="4">
    <source>
        <dbReference type="PROSITE-ProRule" id="PRU00134"/>
    </source>
</evidence>
<evidence type="ECO:0000313" key="7">
    <source>
        <dbReference type="Proteomes" id="UP001222325"/>
    </source>
</evidence>
<keyword evidence="3" id="KW-0862">Zinc</keyword>
<evidence type="ECO:0000256" key="1">
    <source>
        <dbReference type="ARBA" id="ARBA00022723"/>
    </source>
</evidence>
<keyword evidence="2 4" id="KW-0863">Zinc-finger</keyword>
<dbReference type="AlphaFoldDB" id="A0AAD6XHK9"/>
<dbReference type="EMBL" id="JARJCN010000165">
    <property type="protein sequence ID" value="KAJ7066768.1"/>
    <property type="molecule type" value="Genomic_DNA"/>
</dbReference>
<evidence type="ECO:0000313" key="6">
    <source>
        <dbReference type="EMBL" id="KAJ7066768.1"/>
    </source>
</evidence>
<comment type="caution">
    <text evidence="6">The sequence shown here is derived from an EMBL/GenBank/DDBJ whole genome shotgun (WGS) entry which is preliminary data.</text>
</comment>
<accession>A0AAD6XHK9</accession>
<dbReference type="InterPro" id="IPR027974">
    <property type="entry name" value="DUF4470"/>
</dbReference>
<evidence type="ECO:0000256" key="3">
    <source>
        <dbReference type="ARBA" id="ARBA00022833"/>
    </source>
</evidence>